<reference evidence="1" key="1">
    <citation type="submission" date="2021-05" db="EMBL/GenBank/DDBJ databases">
        <title>A free-living protist that lacks canonical eukaryotic 1 DNA replication and segregation systems.</title>
        <authorList>
            <person name="Salas-Leiva D.E."/>
            <person name="Tromer E.C."/>
            <person name="Curtis B.A."/>
            <person name="Jerlstrom-Hultqvist J."/>
            <person name="Kolisko M."/>
            <person name="Yi Z."/>
            <person name="Salas-Leiva J.S."/>
            <person name="Gallot-Lavallee L."/>
            <person name="Kops G.J.P.L."/>
            <person name="Archibald J.M."/>
            <person name="Simpson A.G.B."/>
            <person name="Roger A.J."/>
        </authorList>
    </citation>
    <scope>NUCLEOTIDE SEQUENCE</scope>
    <source>
        <strain evidence="1">BICM</strain>
    </source>
</reference>
<dbReference type="Proteomes" id="UP000717585">
    <property type="component" value="Unassembled WGS sequence"/>
</dbReference>
<comment type="caution">
    <text evidence="1">The sequence shown here is derived from an EMBL/GenBank/DDBJ whole genome shotgun (WGS) entry which is preliminary data.</text>
</comment>
<accession>A0A8J6BGB8</accession>
<dbReference type="EMBL" id="JAHDYR010000005">
    <property type="protein sequence ID" value="KAG9396912.1"/>
    <property type="molecule type" value="Genomic_DNA"/>
</dbReference>
<name>A0A8J6BGB8_9EUKA</name>
<keyword evidence="2" id="KW-1185">Reference proteome</keyword>
<protein>
    <submittedName>
        <fullName evidence="1">Uncharacterized protein</fullName>
    </submittedName>
</protein>
<sequence length="295" mass="32178">MTKVVERTTPYEFEMPRPFSEASIAFYNKIDLVKSPFIANLRHTDINAAKKSITSQSCFDLTGKLPGFALRFVPETMRALPGGVIARGREEVTVTPEGLSFHTHSEETGSFADIHDRGTLRPHPTDPNKSILSGSFQVSSDAPMIAGKVATMLETKYGEIVNAYGRVIAQAKVQGRGGVLQGVQAAIEKKMKQAADDMPTSVSTAPVPDKAIAQTKIGDTFSPLVPMFVTIGGQTVSLGGTPEQVFWRGFRLGLEARARPIDIKNKFLANRRAKRQGEVFPYQPMTLALASFTYV</sequence>
<proteinExistence type="predicted"/>
<organism evidence="1 2">
    <name type="scientific">Carpediemonas membranifera</name>
    <dbReference type="NCBI Taxonomy" id="201153"/>
    <lineage>
        <taxon>Eukaryota</taxon>
        <taxon>Metamonada</taxon>
        <taxon>Carpediemonas-like organisms</taxon>
        <taxon>Carpediemonas</taxon>
    </lineage>
</organism>
<evidence type="ECO:0000313" key="2">
    <source>
        <dbReference type="Proteomes" id="UP000717585"/>
    </source>
</evidence>
<evidence type="ECO:0000313" key="1">
    <source>
        <dbReference type="EMBL" id="KAG9396912.1"/>
    </source>
</evidence>
<gene>
    <name evidence="1" type="ORF">J8273_1966</name>
</gene>
<dbReference type="AlphaFoldDB" id="A0A8J6BGB8"/>